<evidence type="ECO:0000313" key="2">
    <source>
        <dbReference type="Proteomes" id="UP001054945"/>
    </source>
</evidence>
<protein>
    <submittedName>
        <fullName evidence="1">Uncharacterized protein</fullName>
    </submittedName>
</protein>
<reference evidence="1 2" key="1">
    <citation type="submission" date="2021-06" db="EMBL/GenBank/DDBJ databases">
        <title>Caerostris extrusa draft genome.</title>
        <authorList>
            <person name="Kono N."/>
            <person name="Arakawa K."/>
        </authorList>
    </citation>
    <scope>NUCLEOTIDE SEQUENCE [LARGE SCALE GENOMIC DNA]</scope>
</reference>
<dbReference type="EMBL" id="BPLR01014126">
    <property type="protein sequence ID" value="GIY66524.1"/>
    <property type="molecule type" value="Genomic_DNA"/>
</dbReference>
<accession>A0AAV4V9E7</accession>
<dbReference type="Proteomes" id="UP001054945">
    <property type="component" value="Unassembled WGS sequence"/>
</dbReference>
<sequence>MEPSQGVVKVVLLTVAAREGGARAILLFNDKSPPPFEEDILQRFWTCLRDGEKLKTCRLLLAGRQQKSVYSSKYETEHKAMSAISRKVDTAVKSPSIRLEWMYPLIYYFDRYYSLLQAMRHLTRKRSAESGSQQMVIYLPRTESGGGISWPLTGCSADDDRSPAIDS</sequence>
<keyword evidence="2" id="KW-1185">Reference proteome</keyword>
<proteinExistence type="predicted"/>
<comment type="caution">
    <text evidence="1">The sequence shown here is derived from an EMBL/GenBank/DDBJ whole genome shotgun (WGS) entry which is preliminary data.</text>
</comment>
<name>A0AAV4V9E7_CAEEX</name>
<dbReference type="AlphaFoldDB" id="A0AAV4V9E7"/>
<evidence type="ECO:0000313" key="1">
    <source>
        <dbReference type="EMBL" id="GIY66524.1"/>
    </source>
</evidence>
<organism evidence="1 2">
    <name type="scientific">Caerostris extrusa</name>
    <name type="common">Bark spider</name>
    <name type="synonym">Caerostris bankana</name>
    <dbReference type="NCBI Taxonomy" id="172846"/>
    <lineage>
        <taxon>Eukaryota</taxon>
        <taxon>Metazoa</taxon>
        <taxon>Ecdysozoa</taxon>
        <taxon>Arthropoda</taxon>
        <taxon>Chelicerata</taxon>
        <taxon>Arachnida</taxon>
        <taxon>Araneae</taxon>
        <taxon>Araneomorphae</taxon>
        <taxon>Entelegynae</taxon>
        <taxon>Araneoidea</taxon>
        <taxon>Araneidae</taxon>
        <taxon>Caerostris</taxon>
    </lineage>
</organism>
<gene>
    <name evidence="1" type="ORF">CEXT_117491</name>
</gene>